<evidence type="ECO:0000313" key="7">
    <source>
        <dbReference type="Proteomes" id="UP000298264"/>
    </source>
</evidence>
<dbReference type="Proteomes" id="UP000298264">
    <property type="component" value="Unassembled WGS sequence"/>
</dbReference>
<comment type="caution">
    <text evidence="6">The sequence shown here is derived from an EMBL/GenBank/DDBJ whole genome shotgun (WGS) entry which is preliminary data.</text>
</comment>
<dbReference type="AlphaFoldDB" id="A0A4R9LQJ4"/>
<keyword evidence="3 6" id="KW-0418">Kinase</keyword>
<comment type="similarity">
    <text evidence="1">Belongs to the FGGY kinase family.</text>
</comment>
<keyword evidence="7" id="KW-1185">Reference proteome</keyword>
<dbReference type="CDD" id="cd07805">
    <property type="entry name" value="ASKHA_NBD_FGGY_CvXK-like"/>
    <property type="match status" value="1"/>
</dbReference>
<evidence type="ECO:0000256" key="2">
    <source>
        <dbReference type="ARBA" id="ARBA00022679"/>
    </source>
</evidence>
<accession>A0A4R9LQJ4</accession>
<evidence type="ECO:0000256" key="3">
    <source>
        <dbReference type="ARBA" id="ARBA00022777"/>
    </source>
</evidence>
<dbReference type="RefSeq" id="WP_135765423.1">
    <property type="nucleotide sequence ID" value="NZ_RQHV01000061.1"/>
</dbReference>
<evidence type="ECO:0000259" key="4">
    <source>
        <dbReference type="Pfam" id="PF00370"/>
    </source>
</evidence>
<dbReference type="GO" id="GO:0016301">
    <property type="term" value="F:kinase activity"/>
    <property type="evidence" value="ECO:0007669"/>
    <property type="project" value="UniProtKB-KW"/>
</dbReference>
<feature type="domain" description="Carbohydrate kinase FGGY N-terminal" evidence="4">
    <location>
        <begin position="6"/>
        <end position="260"/>
    </location>
</feature>
<dbReference type="EMBL" id="RQHV01000061">
    <property type="protein sequence ID" value="TGN08471.1"/>
    <property type="molecule type" value="Genomic_DNA"/>
</dbReference>
<proteinExistence type="inferred from homology"/>
<dbReference type="GO" id="GO:0005975">
    <property type="term" value="P:carbohydrate metabolic process"/>
    <property type="evidence" value="ECO:0007669"/>
    <property type="project" value="InterPro"/>
</dbReference>
<dbReference type="Pfam" id="PF00370">
    <property type="entry name" value="FGGY_N"/>
    <property type="match status" value="1"/>
</dbReference>
<evidence type="ECO:0000259" key="5">
    <source>
        <dbReference type="Pfam" id="PF02782"/>
    </source>
</evidence>
<dbReference type="Gene3D" id="3.30.420.40">
    <property type="match status" value="2"/>
</dbReference>
<sequence>MSHEIYILSYDVGTTGVKTCLFLLGERLELTYASLSEYPIHLLENGGAEQDPNDWWNALQTTTREILKETGLSPESIQGISFCSQMQGLVLVDSGFNPVRRAMSYMDARATEEIKKGLGHGLKIEGINAFKLLLSLWITGAVAGSVKDPIWKYKWVEKNEPNLFSKVRWWLDVKEFLIAKCTNQAVMTRDTAFTTFLYDSRKGKGNWSRLLAKLFKINLKHLPPIINSSDKVDGLTKEAAEFLGLEAGTAVFGGGGDASLIGVGAGAVLEGDTHIYAGTSGWVSTVTKQRKVDIDSRMASIVGARSGFYNYFGEQETSGKCLQWVKDHLALDEIDLYLEKKKITDGPDAIYESLFEYMFDSIKDTEPGSEGVIFTPWLHGNRCPFEDSNARGMFFNISLNTGKRLLIRSVVEGILFHKKWILELSEKKVNSSQSIRFVGGVARSSFICQTLADITGRKVERVFQPENVGAMGAAALVALGLGKIKDFEGLKEMIPVKDEWIPNPDVKDKYEKNFKVFKKLYKSNRDNFSELNKFTD</sequence>
<dbReference type="InterPro" id="IPR000577">
    <property type="entry name" value="Carb_kinase_FGGY"/>
</dbReference>
<evidence type="ECO:0000313" key="6">
    <source>
        <dbReference type="EMBL" id="TGN08471.1"/>
    </source>
</evidence>
<dbReference type="Pfam" id="PF02782">
    <property type="entry name" value="FGGY_C"/>
    <property type="match status" value="1"/>
</dbReference>
<dbReference type="InterPro" id="IPR018484">
    <property type="entry name" value="FGGY_N"/>
</dbReference>
<reference evidence="6" key="1">
    <citation type="journal article" date="2019" name="PLoS Negl. Trop. Dis.">
        <title>Revisiting the worldwide diversity of Leptospira species in the environment.</title>
        <authorList>
            <person name="Vincent A.T."/>
            <person name="Schiettekatte O."/>
            <person name="Bourhy P."/>
            <person name="Veyrier F.J."/>
            <person name="Picardeau M."/>
        </authorList>
    </citation>
    <scope>NUCLEOTIDE SEQUENCE [LARGE SCALE GENOMIC DNA]</scope>
    <source>
        <strain evidence="6">201400974</strain>
    </source>
</reference>
<dbReference type="PANTHER" id="PTHR43095">
    <property type="entry name" value="SUGAR KINASE"/>
    <property type="match status" value="1"/>
</dbReference>
<dbReference type="InterPro" id="IPR050406">
    <property type="entry name" value="FGGY_Carb_Kinase"/>
</dbReference>
<dbReference type="InterPro" id="IPR018485">
    <property type="entry name" value="FGGY_C"/>
</dbReference>
<name>A0A4R9LQJ4_9LEPT</name>
<protein>
    <submittedName>
        <fullName evidence="6">Carbohydrate kinase</fullName>
    </submittedName>
</protein>
<feature type="domain" description="Carbohydrate kinase FGGY C-terminal" evidence="5">
    <location>
        <begin position="275"/>
        <end position="478"/>
    </location>
</feature>
<dbReference type="InterPro" id="IPR043129">
    <property type="entry name" value="ATPase_NBD"/>
</dbReference>
<dbReference type="PANTHER" id="PTHR43095:SF5">
    <property type="entry name" value="XYLULOSE KINASE"/>
    <property type="match status" value="1"/>
</dbReference>
<dbReference type="PIRSF" id="PIRSF000538">
    <property type="entry name" value="GlpK"/>
    <property type="match status" value="1"/>
</dbReference>
<organism evidence="6 7">
    <name type="scientific">Leptospira ilyithenensis</name>
    <dbReference type="NCBI Taxonomy" id="2484901"/>
    <lineage>
        <taxon>Bacteria</taxon>
        <taxon>Pseudomonadati</taxon>
        <taxon>Spirochaetota</taxon>
        <taxon>Spirochaetia</taxon>
        <taxon>Leptospirales</taxon>
        <taxon>Leptospiraceae</taxon>
        <taxon>Leptospira</taxon>
    </lineage>
</organism>
<dbReference type="SUPFAM" id="SSF53067">
    <property type="entry name" value="Actin-like ATPase domain"/>
    <property type="match status" value="2"/>
</dbReference>
<gene>
    <name evidence="6" type="ORF">EHS11_16380</name>
</gene>
<keyword evidence="2" id="KW-0808">Transferase</keyword>
<dbReference type="OrthoDB" id="9805576at2"/>
<evidence type="ECO:0000256" key="1">
    <source>
        <dbReference type="ARBA" id="ARBA00009156"/>
    </source>
</evidence>